<reference evidence="4" key="1">
    <citation type="journal article" date="2019" name="Int. J. Syst. Evol. Microbiol.">
        <title>The Global Catalogue of Microorganisms (GCM) 10K type strain sequencing project: providing services to taxonomists for standard genome sequencing and annotation.</title>
        <authorList>
            <consortium name="The Broad Institute Genomics Platform"/>
            <consortium name="The Broad Institute Genome Sequencing Center for Infectious Disease"/>
            <person name="Wu L."/>
            <person name="Ma J."/>
        </authorList>
    </citation>
    <scope>NUCLEOTIDE SEQUENCE [LARGE SCALE GENOMIC DNA]</scope>
    <source>
        <strain evidence="4">CECT 8289</strain>
    </source>
</reference>
<protein>
    <submittedName>
        <fullName evidence="3">Uncharacterized protein</fullName>
    </submittedName>
</protein>
<feature type="chain" id="PRO_5045141444" evidence="2">
    <location>
        <begin position="20"/>
        <end position="77"/>
    </location>
</feature>
<name>A0ABV8QTU5_9BACT</name>
<evidence type="ECO:0000256" key="1">
    <source>
        <dbReference type="SAM" id="Phobius"/>
    </source>
</evidence>
<proteinExistence type="predicted"/>
<evidence type="ECO:0000313" key="4">
    <source>
        <dbReference type="Proteomes" id="UP001595907"/>
    </source>
</evidence>
<feature type="transmembrane region" description="Helical" evidence="1">
    <location>
        <begin position="44"/>
        <end position="64"/>
    </location>
</feature>
<evidence type="ECO:0000256" key="2">
    <source>
        <dbReference type="SAM" id="SignalP"/>
    </source>
</evidence>
<dbReference type="Proteomes" id="UP001595907">
    <property type="component" value="Unassembled WGS sequence"/>
</dbReference>
<comment type="caution">
    <text evidence="3">The sequence shown here is derived from an EMBL/GenBank/DDBJ whole genome shotgun (WGS) entry which is preliminary data.</text>
</comment>
<organism evidence="3 4">
    <name type="scientific">Ferruginibacter yonginensis</name>
    <dbReference type="NCBI Taxonomy" id="1310416"/>
    <lineage>
        <taxon>Bacteria</taxon>
        <taxon>Pseudomonadati</taxon>
        <taxon>Bacteroidota</taxon>
        <taxon>Chitinophagia</taxon>
        <taxon>Chitinophagales</taxon>
        <taxon>Chitinophagaceae</taxon>
        <taxon>Ferruginibacter</taxon>
    </lineage>
</organism>
<sequence>MKKYLILLAVLLFAMYIDAAAQCSMCTKTAQQLGEKPAQGLNSGILYLMFTPFLIVGFIAYRWWKNRDVQYDDAATD</sequence>
<keyword evidence="2" id="KW-0732">Signal</keyword>
<keyword evidence="1" id="KW-1133">Transmembrane helix</keyword>
<dbReference type="EMBL" id="JBHSCZ010000002">
    <property type="protein sequence ID" value="MFC4263065.1"/>
    <property type="molecule type" value="Genomic_DNA"/>
</dbReference>
<feature type="signal peptide" evidence="2">
    <location>
        <begin position="1"/>
        <end position="19"/>
    </location>
</feature>
<gene>
    <name evidence="3" type="ORF">ACFOWM_09260</name>
</gene>
<keyword evidence="1" id="KW-0812">Transmembrane</keyword>
<keyword evidence="4" id="KW-1185">Reference proteome</keyword>
<dbReference type="RefSeq" id="WP_379709141.1">
    <property type="nucleotide sequence ID" value="NZ_JBHSCZ010000002.1"/>
</dbReference>
<keyword evidence="1" id="KW-0472">Membrane</keyword>
<evidence type="ECO:0000313" key="3">
    <source>
        <dbReference type="EMBL" id="MFC4263065.1"/>
    </source>
</evidence>
<accession>A0ABV8QTU5</accession>